<evidence type="ECO:0000313" key="2">
    <source>
        <dbReference type="Proteomes" id="UP000187735"/>
    </source>
</evidence>
<dbReference type="Proteomes" id="UP000187735">
    <property type="component" value="Chromosome"/>
</dbReference>
<gene>
    <name evidence="1" type="ORF">Fuma_02193</name>
</gene>
<reference evidence="1 2" key="1">
    <citation type="journal article" date="2016" name="Front. Microbiol.">
        <title>Fuerstia marisgermanicae gen. nov., sp. nov., an Unusual Member of the Phylum Planctomycetes from the German Wadden Sea.</title>
        <authorList>
            <person name="Kohn T."/>
            <person name="Heuer A."/>
            <person name="Jogler M."/>
            <person name="Vollmers J."/>
            <person name="Boedeker C."/>
            <person name="Bunk B."/>
            <person name="Rast P."/>
            <person name="Borchert D."/>
            <person name="Glockner I."/>
            <person name="Freese H.M."/>
            <person name="Klenk H.P."/>
            <person name="Overmann J."/>
            <person name="Kaster A.K."/>
            <person name="Rohde M."/>
            <person name="Wiegand S."/>
            <person name="Jogler C."/>
        </authorList>
    </citation>
    <scope>NUCLEOTIDE SEQUENCE [LARGE SCALE GENOMIC DNA]</scope>
    <source>
        <strain evidence="1 2">NH11</strain>
    </source>
</reference>
<name>A0A1P8WEV2_9PLAN</name>
<dbReference type="RefSeq" id="WP_145944103.1">
    <property type="nucleotide sequence ID" value="NZ_CP017641.1"/>
</dbReference>
<dbReference type="AlphaFoldDB" id="A0A1P8WEV2"/>
<proteinExistence type="predicted"/>
<sequence length="83" mass="9339">MRRLCGDYATVYRMQRSWARDGDTEIAYHQNGCTIASGVAGVGLSEAKETPGLRCWLIDDISDRTVRRNRLISQGNRVRAIPL</sequence>
<dbReference type="KEGG" id="fmr:Fuma_02193"/>
<evidence type="ECO:0000313" key="1">
    <source>
        <dbReference type="EMBL" id="APZ92582.1"/>
    </source>
</evidence>
<dbReference type="STRING" id="1891926.Fuma_02193"/>
<organism evidence="1 2">
    <name type="scientific">Fuerstiella marisgermanici</name>
    <dbReference type="NCBI Taxonomy" id="1891926"/>
    <lineage>
        <taxon>Bacteria</taxon>
        <taxon>Pseudomonadati</taxon>
        <taxon>Planctomycetota</taxon>
        <taxon>Planctomycetia</taxon>
        <taxon>Planctomycetales</taxon>
        <taxon>Planctomycetaceae</taxon>
        <taxon>Fuerstiella</taxon>
    </lineage>
</organism>
<protein>
    <submittedName>
        <fullName evidence="1">Uncharacterized protein</fullName>
    </submittedName>
</protein>
<keyword evidence="2" id="KW-1185">Reference proteome</keyword>
<accession>A0A1P8WEV2</accession>
<dbReference type="EMBL" id="CP017641">
    <property type="protein sequence ID" value="APZ92582.1"/>
    <property type="molecule type" value="Genomic_DNA"/>
</dbReference>